<keyword evidence="1" id="KW-1133">Transmembrane helix</keyword>
<dbReference type="EMBL" id="UGQE01000004">
    <property type="protein sequence ID" value="STZ13937.1"/>
    <property type="molecule type" value="Genomic_DNA"/>
</dbReference>
<name>A0A378R766_9GAMM</name>
<feature type="transmembrane region" description="Helical" evidence="1">
    <location>
        <begin position="179"/>
        <end position="199"/>
    </location>
</feature>
<dbReference type="PANTHER" id="PTHR30503">
    <property type="entry name" value="INNER MEMBRANE PROTEIN YEDI"/>
    <property type="match status" value="1"/>
</dbReference>
<reference evidence="2 3" key="1">
    <citation type="submission" date="2018-06" db="EMBL/GenBank/DDBJ databases">
        <authorList>
            <consortium name="Pathogen Informatics"/>
            <person name="Doyle S."/>
        </authorList>
    </citation>
    <scope>NUCLEOTIDE SEQUENCE [LARGE SCALE GENOMIC DNA]</scope>
    <source>
        <strain evidence="2 3">NCTC10293</strain>
    </source>
</reference>
<feature type="transmembrane region" description="Helical" evidence="1">
    <location>
        <begin position="258"/>
        <end position="282"/>
    </location>
</feature>
<keyword evidence="1" id="KW-0812">Transmembrane</keyword>
<protein>
    <submittedName>
        <fullName evidence="2">Inner membrane protein yedI</fullName>
    </submittedName>
</protein>
<proteinExistence type="predicted"/>
<feature type="transmembrane region" description="Helical" evidence="1">
    <location>
        <begin position="302"/>
        <end position="323"/>
    </location>
</feature>
<evidence type="ECO:0000256" key="1">
    <source>
        <dbReference type="SAM" id="Phobius"/>
    </source>
</evidence>
<evidence type="ECO:0000313" key="3">
    <source>
        <dbReference type="Proteomes" id="UP000255279"/>
    </source>
</evidence>
<keyword evidence="1" id="KW-0472">Membrane</keyword>
<dbReference type="PANTHER" id="PTHR30503:SF3">
    <property type="entry name" value="INNER MEMBRANE PROTEIN YEDI"/>
    <property type="match status" value="1"/>
</dbReference>
<feature type="transmembrane region" description="Helical" evidence="1">
    <location>
        <begin position="205"/>
        <end position="224"/>
    </location>
</feature>
<gene>
    <name evidence="2" type="primary">yedI</name>
    <name evidence="2" type="ORF">NCTC10293_01516</name>
</gene>
<feature type="transmembrane region" description="Helical" evidence="1">
    <location>
        <begin position="96"/>
        <end position="125"/>
    </location>
</feature>
<dbReference type="AlphaFoldDB" id="A0A378R766"/>
<dbReference type="Proteomes" id="UP000255279">
    <property type="component" value="Unassembled WGS sequence"/>
</dbReference>
<accession>A0A378R766</accession>
<dbReference type="PIRSF" id="PIRSF016660">
    <property type="entry name" value="YedI"/>
    <property type="match status" value="1"/>
</dbReference>
<dbReference type="GO" id="GO:0005886">
    <property type="term" value="C:plasma membrane"/>
    <property type="evidence" value="ECO:0007669"/>
    <property type="project" value="TreeGrafter"/>
</dbReference>
<dbReference type="InterPro" id="IPR008526">
    <property type="entry name" value="YedI"/>
</dbReference>
<evidence type="ECO:0000313" key="2">
    <source>
        <dbReference type="EMBL" id="STZ13937.1"/>
    </source>
</evidence>
<dbReference type="Pfam" id="PF05661">
    <property type="entry name" value="DUF808"/>
    <property type="match status" value="1"/>
</dbReference>
<sequence length="330" mass="34814">MIGLLHSLAYFEFQDNFKKIIKREKIMAGSLLMLFDDIATILDDVSVLTKVAAKKTAGVLGDDLALNAQQVTGVRADRELAVVWAVAKGSFVNKLILVPAALLISAVAAWLITPLLMLGGLFLCFEGAEKVVHKFAPNLLPHDLDDEEAHQARLEANAKGEDLVALEQEKIKGAIRTDFILSAEIVVISLGVMTAATLATKALSLATIAILMTVGVYGLVALIVKLDDAGVHLMNKSDGFSQKLGRGLLAFAPKLMKFLSIAGTIAMFLVGGGILVHGVDVLHHQAADLAALSGVFGGLTEALYNGVIGLVAGLIILAIFIGVKKMKSAA</sequence>
<organism evidence="2 3">
    <name type="scientific">Moraxella caviae</name>
    <dbReference type="NCBI Taxonomy" id="34060"/>
    <lineage>
        <taxon>Bacteria</taxon>
        <taxon>Pseudomonadati</taxon>
        <taxon>Pseudomonadota</taxon>
        <taxon>Gammaproteobacteria</taxon>
        <taxon>Moraxellales</taxon>
        <taxon>Moraxellaceae</taxon>
        <taxon>Moraxella</taxon>
    </lineage>
</organism>